<evidence type="ECO:0000256" key="4">
    <source>
        <dbReference type="ARBA" id="ARBA00022840"/>
    </source>
</evidence>
<comment type="caution">
    <text evidence="7">The sequence shown here is derived from an EMBL/GenBank/DDBJ whole genome shotgun (WGS) entry which is preliminary data.</text>
</comment>
<dbReference type="Gene3D" id="3.40.50.10240">
    <property type="entry name" value="Thiamin pyrophosphokinase, catalytic domain"/>
    <property type="match status" value="1"/>
</dbReference>
<evidence type="ECO:0000256" key="5">
    <source>
        <dbReference type="NCBIfam" id="TIGR01378"/>
    </source>
</evidence>
<accession>A0A7X3FL99</accession>
<dbReference type="PANTHER" id="PTHR41299">
    <property type="entry name" value="THIAMINE PYROPHOSPHOKINASE"/>
    <property type="match status" value="1"/>
</dbReference>
<evidence type="ECO:0000313" key="7">
    <source>
        <dbReference type="EMBL" id="MVP01382.1"/>
    </source>
</evidence>
<dbReference type="GO" id="GO:0005524">
    <property type="term" value="F:ATP binding"/>
    <property type="evidence" value="ECO:0007669"/>
    <property type="project" value="UniProtKB-KW"/>
</dbReference>
<evidence type="ECO:0000259" key="6">
    <source>
        <dbReference type="SMART" id="SM00983"/>
    </source>
</evidence>
<keyword evidence="3 7" id="KW-0418">Kinase</keyword>
<dbReference type="GO" id="GO:0030975">
    <property type="term" value="F:thiamine binding"/>
    <property type="evidence" value="ECO:0007669"/>
    <property type="project" value="InterPro"/>
</dbReference>
<dbReference type="EMBL" id="RHLK01000012">
    <property type="protein sequence ID" value="MVP01382.1"/>
    <property type="molecule type" value="Genomic_DNA"/>
</dbReference>
<dbReference type="GO" id="GO:0016301">
    <property type="term" value="F:kinase activity"/>
    <property type="evidence" value="ECO:0007669"/>
    <property type="project" value="UniProtKB-KW"/>
</dbReference>
<reference evidence="7 8" key="1">
    <citation type="journal article" date="2019" name="Microorganisms">
        <title>Paenibacillus lutrae sp. nov., A Chitinolytic Species Isolated from A River Otter in Castril Natural Park, Granada, Spain.</title>
        <authorList>
            <person name="Rodriguez M."/>
            <person name="Reina J.C."/>
            <person name="Bejar V."/>
            <person name="Llamas I."/>
        </authorList>
    </citation>
    <scope>NUCLEOTIDE SEQUENCE [LARGE SCALE GENOMIC DNA]</scope>
    <source>
        <strain evidence="7 8">N10</strain>
    </source>
</reference>
<dbReference type="InterPro" id="IPR036759">
    <property type="entry name" value="TPK_catalytic_sf"/>
</dbReference>
<dbReference type="Pfam" id="PF04263">
    <property type="entry name" value="TPK_catalytic"/>
    <property type="match status" value="1"/>
</dbReference>
<evidence type="ECO:0000313" key="8">
    <source>
        <dbReference type="Proteomes" id="UP000490800"/>
    </source>
</evidence>
<proteinExistence type="predicted"/>
<dbReference type="SMART" id="SM00983">
    <property type="entry name" value="TPK_B1_binding"/>
    <property type="match status" value="1"/>
</dbReference>
<dbReference type="InterPro" id="IPR053149">
    <property type="entry name" value="TPK"/>
</dbReference>
<dbReference type="InterPro" id="IPR006282">
    <property type="entry name" value="Thi_PPkinase"/>
</dbReference>
<dbReference type="InterPro" id="IPR007371">
    <property type="entry name" value="TPK_catalytic"/>
</dbReference>
<dbReference type="AlphaFoldDB" id="A0A7X3FL99"/>
<dbReference type="PANTHER" id="PTHR41299:SF1">
    <property type="entry name" value="THIAMINE PYROPHOSPHOKINASE"/>
    <property type="match status" value="1"/>
</dbReference>
<dbReference type="Proteomes" id="UP000490800">
    <property type="component" value="Unassembled WGS sequence"/>
</dbReference>
<evidence type="ECO:0000256" key="2">
    <source>
        <dbReference type="ARBA" id="ARBA00022741"/>
    </source>
</evidence>
<dbReference type="OrthoDB" id="9804377at2"/>
<dbReference type="NCBIfam" id="TIGR01378">
    <property type="entry name" value="thi_PPkinase"/>
    <property type="match status" value="1"/>
</dbReference>
<dbReference type="InterPro" id="IPR036371">
    <property type="entry name" value="TPK_B1-bd_sf"/>
</dbReference>
<dbReference type="EC" id="2.7.6.2" evidence="5"/>
<protein>
    <recommendedName>
        <fullName evidence="5">Thiamine diphosphokinase</fullName>
        <ecNumber evidence="5">2.7.6.2</ecNumber>
    </recommendedName>
</protein>
<dbReference type="SUPFAM" id="SSF63999">
    <property type="entry name" value="Thiamin pyrophosphokinase, catalytic domain"/>
    <property type="match status" value="1"/>
</dbReference>
<evidence type="ECO:0000256" key="1">
    <source>
        <dbReference type="ARBA" id="ARBA00022679"/>
    </source>
</evidence>
<dbReference type="GO" id="GO:0004788">
    <property type="term" value="F:thiamine diphosphokinase activity"/>
    <property type="evidence" value="ECO:0007669"/>
    <property type="project" value="UniProtKB-UniRule"/>
</dbReference>
<sequence length="232" mass="25317">MGIHLNVCPEGAARVSQKQHIVIVTGGSIGPWAHDQLEGLHPSCDYLIGADRGALHLIRSGYRPQLALGDFDSVTPEEREEIRAGSDQFITCDAVDKDWTDTELAYSMALERSPSQITLLGALGTRMDHTLANIHLLRKGAEIGIRSRIMDAYNEIEVISSTTEISSGPYPNVSLLPLTTEVTGITLTGFRYPLKEATLTIGQSLGISNVLEEKRGIIQIRSGLLLVIRSRD</sequence>
<keyword evidence="4" id="KW-0067">ATP-binding</keyword>
<dbReference type="Pfam" id="PF04265">
    <property type="entry name" value="TPK_B1_binding"/>
    <property type="match status" value="1"/>
</dbReference>
<dbReference type="SUPFAM" id="SSF63862">
    <property type="entry name" value="Thiamin pyrophosphokinase, substrate-binding domain"/>
    <property type="match status" value="1"/>
</dbReference>
<evidence type="ECO:0000256" key="3">
    <source>
        <dbReference type="ARBA" id="ARBA00022777"/>
    </source>
</evidence>
<dbReference type="GO" id="GO:0006772">
    <property type="term" value="P:thiamine metabolic process"/>
    <property type="evidence" value="ECO:0007669"/>
    <property type="project" value="UniProtKB-UniRule"/>
</dbReference>
<keyword evidence="1 7" id="KW-0808">Transferase</keyword>
<feature type="domain" description="Thiamin pyrophosphokinase thiamin-binding" evidence="6">
    <location>
        <begin position="161"/>
        <end position="226"/>
    </location>
</feature>
<dbReference type="CDD" id="cd07995">
    <property type="entry name" value="TPK"/>
    <property type="match status" value="1"/>
</dbReference>
<name>A0A7X3FL99_9BACL</name>
<keyword evidence="8" id="KW-1185">Reference proteome</keyword>
<dbReference type="InterPro" id="IPR007373">
    <property type="entry name" value="Thiamin_PyroPKinase_B1-bd"/>
</dbReference>
<keyword evidence="2" id="KW-0547">Nucleotide-binding</keyword>
<gene>
    <name evidence="7" type="ORF">EDM21_17950</name>
</gene>
<organism evidence="7 8">
    <name type="scientific">Paenibacillus lutrae</name>
    <dbReference type="NCBI Taxonomy" id="2078573"/>
    <lineage>
        <taxon>Bacteria</taxon>
        <taxon>Bacillati</taxon>
        <taxon>Bacillota</taxon>
        <taxon>Bacilli</taxon>
        <taxon>Bacillales</taxon>
        <taxon>Paenibacillaceae</taxon>
        <taxon>Paenibacillus</taxon>
    </lineage>
</organism>
<dbReference type="GO" id="GO:0009229">
    <property type="term" value="P:thiamine diphosphate biosynthetic process"/>
    <property type="evidence" value="ECO:0007669"/>
    <property type="project" value="InterPro"/>
</dbReference>